<dbReference type="SUPFAM" id="SSF46565">
    <property type="entry name" value="Chaperone J-domain"/>
    <property type="match status" value="1"/>
</dbReference>
<feature type="transmembrane region" description="Helical" evidence="2">
    <location>
        <begin position="289"/>
        <end position="309"/>
    </location>
</feature>
<feature type="transmembrane region" description="Helical" evidence="2">
    <location>
        <begin position="321"/>
        <end position="344"/>
    </location>
</feature>
<evidence type="ECO:0000313" key="5">
    <source>
        <dbReference type="Proteomes" id="UP000198531"/>
    </source>
</evidence>
<gene>
    <name evidence="4" type="ORF">SAMN04487947_1341</name>
</gene>
<dbReference type="PROSITE" id="PS50076">
    <property type="entry name" value="DNAJ_2"/>
    <property type="match status" value="1"/>
</dbReference>
<dbReference type="InterPro" id="IPR036869">
    <property type="entry name" value="J_dom_sf"/>
</dbReference>
<dbReference type="PROSITE" id="PS00636">
    <property type="entry name" value="DNAJ_1"/>
    <property type="match status" value="1"/>
</dbReference>
<reference evidence="5" key="1">
    <citation type="submission" date="2016-10" db="EMBL/GenBank/DDBJ databases">
        <authorList>
            <person name="Varghese N."/>
            <person name="Submissions S."/>
        </authorList>
    </citation>
    <scope>NUCLEOTIDE SEQUENCE [LARGE SCALE GENOMIC DNA]</scope>
    <source>
        <strain evidence="5">CGMCC 1.7736</strain>
    </source>
</reference>
<dbReference type="AlphaFoldDB" id="A0A1I6GLD3"/>
<dbReference type="Gene3D" id="1.10.287.110">
    <property type="entry name" value="DnaJ domain"/>
    <property type="match status" value="1"/>
</dbReference>
<evidence type="ECO:0000259" key="3">
    <source>
        <dbReference type="PROSITE" id="PS50076"/>
    </source>
</evidence>
<dbReference type="SMART" id="SM00271">
    <property type="entry name" value="DnaJ"/>
    <property type="match status" value="1"/>
</dbReference>
<dbReference type="InterPro" id="IPR001623">
    <property type="entry name" value="DnaJ_domain"/>
</dbReference>
<dbReference type="Pfam" id="PF00226">
    <property type="entry name" value="DnaJ"/>
    <property type="match status" value="1"/>
</dbReference>
<keyword evidence="2" id="KW-0472">Membrane</keyword>
<dbReference type="PANTHER" id="PTHR44825:SF1">
    <property type="entry name" value="DNAJ HOMOLOG SUBFAMILY C MEMBER 4"/>
    <property type="match status" value="1"/>
</dbReference>
<dbReference type="EMBL" id="FOYT01000001">
    <property type="protein sequence ID" value="SFR43032.1"/>
    <property type="molecule type" value="Genomic_DNA"/>
</dbReference>
<protein>
    <submittedName>
        <fullName evidence="4">DnaJ domain-containing protein</fullName>
    </submittedName>
</protein>
<feature type="transmembrane region" description="Helical" evidence="2">
    <location>
        <begin position="350"/>
        <end position="374"/>
    </location>
</feature>
<dbReference type="OrthoDB" id="11397at2157"/>
<feature type="domain" description="J" evidence="3">
    <location>
        <begin position="3"/>
        <end position="67"/>
    </location>
</feature>
<evidence type="ECO:0000256" key="2">
    <source>
        <dbReference type="SAM" id="Phobius"/>
    </source>
</evidence>
<dbReference type="InterPro" id="IPR018253">
    <property type="entry name" value="DnaJ_domain_CS"/>
</dbReference>
<dbReference type="InterPro" id="IPR052763">
    <property type="entry name" value="DnaJ_C4"/>
</dbReference>
<keyword evidence="5" id="KW-1185">Reference proteome</keyword>
<dbReference type="CDD" id="cd06257">
    <property type="entry name" value="DnaJ"/>
    <property type="match status" value="1"/>
</dbReference>
<feature type="compositionally biased region" description="Low complexity" evidence="1">
    <location>
        <begin position="103"/>
        <end position="193"/>
    </location>
</feature>
<feature type="region of interest" description="Disordered" evidence="1">
    <location>
        <begin position="76"/>
        <end position="212"/>
    </location>
</feature>
<feature type="compositionally biased region" description="Basic and acidic residues" evidence="1">
    <location>
        <begin position="89"/>
        <end position="101"/>
    </location>
</feature>
<organism evidence="4 5">
    <name type="scientific">Halogeometricum rufum</name>
    <dbReference type="NCBI Taxonomy" id="553469"/>
    <lineage>
        <taxon>Archaea</taxon>
        <taxon>Methanobacteriati</taxon>
        <taxon>Methanobacteriota</taxon>
        <taxon>Stenosarchaea group</taxon>
        <taxon>Halobacteria</taxon>
        <taxon>Halobacteriales</taxon>
        <taxon>Haloferacaceae</taxon>
        <taxon>Halogeometricum</taxon>
    </lineage>
</organism>
<keyword evidence="2" id="KW-0812">Transmembrane</keyword>
<name>A0A1I6GLD3_9EURY</name>
<proteinExistence type="predicted"/>
<dbReference type="STRING" id="553469.SAMN04487947_1341"/>
<evidence type="ECO:0000313" key="4">
    <source>
        <dbReference type="EMBL" id="SFR43032.1"/>
    </source>
</evidence>
<dbReference type="RefSeq" id="WP_089805760.1">
    <property type="nucleotide sequence ID" value="NZ_FOYT01000001.1"/>
</dbReference>
<dbReference type="Proteomes" id="UP000198531">
    <property type="component" value="Unassembled WGS sequence"/>
</dbReference>
<dbReference type="PRINTS" id="PR00625">
    <property type="entry name" value="JDOMAIN"/>
</dbReference>
<evidence type="ECO:0000256" key="1">
    <source>
        <dbReference type="SAM" id="MobiDB-lite"/>
    </source>
</evidence>
<feature type="transmembrane region" description="Helical" evidence="2">
    <location>
        <begin position="224"/>
        <end position="245"/>
    </location>
</feature>
<dbReference type="PANTHER" id="PTHR44825">
    <property type="match status" value="1"/>
</dbReference>
<sequence length="378" mass="40463">MDDFYDLLEVPEDATQADVKRAWREKAREYHPDVNDDARASGQFKTLRVAYEVLSDETKREAYDRMGHATYVNRRLDGLPTTGVPTESDAARGGRWDDSSRNARGGSATSNRSRSTGSSTNRTGSSSRSRSRTGATNGSSSNQSSSRRNSSRQSSSRRNSSNQSASHRSSSSGSSAHRNASRQSSSRRSSGGRAESGRTHAEAASPQEGDADAGFVPANLKRRWYTFLAVFLAGLAYLGGLAVYLRANADSVSAFAAAARTAPRTAVTADYGLSPPGAFALAAADADPGLALAFPAATVLLAVVFLVVLREMPSVNRWRNYYLYLYPLAGLLPLASLALGTVVTAGATSLSLALVLLPLVSTTAYLADLGWYLVERWR</sequence>
<accession>A0A1I6GLD3</accession>
<keyword evidence="2" id="KW-1133">Transmembrane helix</keyword>